<protein>
    <submittedName>
        <fullName evidence="1">Uncharacterized protein</fullName>
    </submittedName>
</protein>
<reference evidence="1" key="1">
    <citation type="submission" date="2020-05" db="EMBL/GenBank/DDBJ databases">
        <title>Large-scale comparative analyses of tick genomes elucidate their genetic diversity and vector capacities.</title>
        <authorList>
            <person name="Jia N."/>
            <person name="Wang J."/>
            <person name="Shi W."/>
            <person name="Du L."/>
            <person name="Sun Y."/>
            <person name="Zhan W."/>
            <person name="Jiang J."/>
            <person name="Wang Q."/>
            <person name="Zhang B."/>
            <person name="Ji P."/>
            <person name="Sakyi L.B."/>
            <person name="Cui X."/>
            <person name="Yuan T."/>
            <person name="Jiang B."/>
            <person name="Yang W."/>
            <person name="Lam T.T.-Y."/>
            <person name="Chang Q."/>
            <person name="Ding S."/>
            <person name="Wang X."/>
            <person name="Zhu J."/>
            <person name="Ruan X."/>
            <person name="Zhao L."/>
            <person name="Wei J."/>
            <person name="Que T."/>
            <person name="Du C."/>
            <person name="Cheng J."/>
            <person name="Dai P."/>
            <person name="Han X."/>
            <person name="Huang E."/>
            <person name="Gao Y."/>
            <person name="Liu J."/>
            <person name="Shao H."/>
            <person name="Ye R."/>
            <person name="Li L."/>
            <person name="Wei W."/>
            <person name="Wang X."/>
            <person name="Wang C."/>
            <person name="Yang T."/>
            <person name="Huo Q."/>
            <person name="Li W."/>
            <person name="Guo W."/>
            <person name="Chen H."/>
            <person name="Zhou L."/>
            <person name="Ni X."/>
            <person name="Tian J."/>
            <person name="Zhou Y."/>
            <person name="Sheng Y."/>
            <person name="Liu T."/>
            <person name="Pan Y."/>
            <person name="Xia L."/>
            <person name="Li J."/>
            <person name="Zhao F."/>
            <person name="Cao W."/>
        </authorList>
    </citation>
    <scope>NUCLEOTIDE SEQUENCE</scope>
    <source>
        <strain evidence="1">Dsil-2018</strain>
    </source>
</reference>
<evidence type="ECO:0000313" key="1">
    <source>
        <dbReference type="EMBL" id="KAH7955019.1"/>
    </source>
</evidence>
<sequence>MGLCYLGVPPSRRVSECNRDDASEYILIVQTQSSLVACEGVTVVPGTKQVTVSAVGRDCQPYSGVSAFRNSRQRFNCPRERLDHFGGVMQQRLCACSKGSRWRVSGAIEQG</sequence>
<gene>
    <name evidence="1" type="ORF">HPB49_023981</name>
</gene>
<dbReference type="Proteomes" id="UP000821865">
    <property type="component" value="Chromosome 4"/>
</dbReference>
<accession>A0ACB8D0Y2</accession>
<proteinExistence type="predicted"/>
<keyword evidence="2" id="KW-1185">Reference proteome</keyword>
<organism evidence="1 2">
    <name type="scientific">Dermacentor silvarum</name>
    <name type="common">Tick</name>
    <dbReference type="NCBI Taxonomy" id="543639"/>
    <lineage>
        <taxon>Eukaryota</taxon>
        <taxon>Metazoa</taxon>
        <taxon>Ecdysozoa</taxon>
        <taxon>Arthropoda</taxon>
        <taxon>Chelicerata</taxon>
        <taxon>Arachnida</taxon>
        <taxon>Acari</taxon>
        <taxon>Parasitiformes</taxon>
        <taxon>Ixodida</taxon>
        <taxon>Ixodoidea</taxon>
        <taxon>Ixodidae</taxon>
        <taxon>Rhipicephalinae</taxon>
        <taxon>Dermacentor</taxon>
    </lineage>
</organism>
<evidence type="ECO:0000313" key="2">
    <source>
        <dbReference type="Proteomes" id="UP000821865"/>
    </source>
</evidence>
<name>A0ACB8D0Y2_DERSI</name>
<dbReference type="EMBL" id="CM023473">
    <property type="protein sequence ID" value="KAH7955019.1"/>
    <property type="molecule type" value="Genomic_DNA"/>
</dbReference>
<comment type="caution">
    <text evidence="1">The sequence shown here is derived from an EMBL/GenBank/DDBJ whole genome shotgun (WGS) entry which is preliminary data.</text>
</comment>